<evidence type="ECO:0000313" key="1">
    <source>
        <dbReference type="EMBL" id="QHS89725.1"/>
    </source>
</evidence>
<dbReference type="AlphaFoldDB" id="A0A6C0BBS4"/>
<reference evidence="1" key="1">
    <citation type="journal article" date="2020" name="Nature">
        <title>Giant virus diversity and host interactions through global metagenomics.</title>
        <authorList>
            <person name="Schulz F."/>
            <person name="Roux S."/>
            <person name="Paez-Espino D."/>
            <person name="Jungbluth S."/>
            <person name="Walsh D.A."/>
            <person name="Denef V.J."/>
            <person name="McMahon K.D."/>
            <person name="Konstantinidis K.T."/>
            <person name="Eloe-Fadrosh E.A."/>
            <person name="Kyrpides N.C."/>
            <person name="Woyke T."/>
        </authorList>
    </citation>
    <scope>NUCLEOTIDE SEQUENCE</scope>
    <source>
        <strain evidence="1">GVMAG-M-3300010160-26</strain>
    </source>
</reference>
<proteinExistence type="predicted"/>
<sequence length="487" mass="57835">MVAHNPYWNFIASHPEVDWDWEIVTQNPNITSEIVANNLSYPWDFEYVSSNLMDNITAQMIIDNPDKEWDFHILSIWPGITIDLVIKLKDKNWRPLMLYINPAISITDIIAHAYLFPYFIPSISTRKDLTIETIFKYPDFEWCWNPISCHINTTFDIVKKYPELPWNYFVMSANKNITWEIIMENQDIPWAMNIVSANPNITVDIVLNNPNLDWDFEILSGNELIPLADIKKSIDIIEWEFDVISYRTNLDWEIVEELIDEDWNFYVLSENDTLSWDLVRKTMNKEWDFNILSDRDDIAWDLVIAYPHRLWNYPILSKNPTVTLEAINSTYFKTWNANELFNNVEIRNGNLHKEIKMRFSVFEELGSNLKFNGIKTLIDSGILRPEHIEMLKLAALKNPLITPRIIEANKDYFAGDISAFAHNTLCKFAYFQSEYYRKHEIKNRIKHLYNELIARACRTSRLFEWNEDAKNIFPEYYVEYCAKKYHQ</sequence>
<accession>A0A6C0BBS4</accession>
<name>A0A6C0BBS4_9ZZZZ</name>
<protein>
    <submittedName>
        <fullName evidence="1">Uncharacterized protein</fullName>
    </submittedName>
</protein>
<dbReference type="EMBL" id="MN739117">
    <property type="protein sequence ID" value="QHS89725.1"/>
    <property type="molecule type" value="Genomic_DNA"/>
</dbReference>
<organism evidence="1">
    <name type="scientific">viral metagenome</name>
    <dbReference type="NCBI Taxonomy" id="1070528"/>
    <lineage>
        <taxon>unclassified sequences</taxon>
        <taxon>metagenomes</taxon>
        <taxon>organismal metagenomes</taxon>
    </lineage>
</organism>